<keyword evidence="3" id="KW-1185">Reference proteome</keyword>
<evidence type="ECO:0000313" key="2">
    <source>
        <dbReference type="EMBL" id="CUS36598.1"/>
    </source>
</evidence>
<gene>
    <name evidence="2" type="ORF">COMA1_30139</name>
</gene>
<evidence type="ECO:0000259" key="1">
    <source>
        <dbReference type="Pfam" id="PF16747"/>
    </source>
</evidence>
<reference evidence="2 3" key="1">
    <citation type="submission" date="2015-10" db="EMBL/GenBank/DDBJ databases">
        <authorList>
            <person name="Gilbert D.G."/>
        </authorList>
    </citation>
    <scope>NUCLEOTIDE SEQUENCE [LARGE SCALE GENOMIC DNA]</scope>
    <source>
        <strain evidence="2">COMA1</strain>
    </source>
</reference>
<dbReference type="EMBL" id="CZQA01000009">
    <property type="protein sequence ID" value="CUS36598.1"/>
    <property type="molecule type" value="Genomic_DNA"/>
</dbReference>
<dbReference type="AlphaFoldDB" id="A0A0S4LKY7"/>
<sequence length="160" mass="18404">MLNHTRSKIRCRWTEVEQWLTPRCWFKFLLAATFLMLIDSPVQAEWVVLGNWYQSHPLQVVYVDPSTIRRDGNVVTFSALIDWKTMQGGRTPTRFYSTTLTKQVDCMGKLLRTISSTDYYGHMGTGEVISTGKHARGDLWVPVEAGTTNQGLWETVCRKE</sequence>
<proteinExistence type="predicted"/>
<accession>A0A0S4LKY7</accession>
<dbReference type="InterPro" id="IPR031939">
    <property type="entry name" value="Adhesin_E-like"/>
</dbReference>
<dbReference type="Pfam" id="PF16747">
    <property type="entry name" value="Adhesin_E"/>
    <property type="match status" value="1"/>
</dbReference>
<name>A0A0S4LKY7_9BACT</name>
<feature type="domain" description="Surface-adhesin protein E-like" evidence="1">
    <location>
        <begin position="46"/>
        <end position="158"/>
    </location>
</feature>
<dbReference type="Proteomes" id="UP000199032">
    <property type="component" value="Unassembled WGS sequence"/>
</dbReference>
<organism evidence="2 3">
    <name type="scientific">Candidatus Nitrospira nitrosa</name>
    <dbReference type="NCBI Taxonomy" id="1742972"/>
    <lineage>
        <taxon>Bacteria</taxon>
        <taxon>Pseudomonadati</taxon>
        <taxon>Nitrospirota</taxon>
        <taxon>Nitrospiria</taxon>
        <taxon>Nitrospirales</taxon>
        <taxon>Nitrospiraceae</taxon>
        <taxon>Nitrospira</taxon>
    </lineage>
</organism>
<evidence type="ECO:0000313" key="3">
    <source>
        <dbReference type="Proteomes" id="UP000199032"/>
    </source>
</evidence>
<protein>
    <recommendedName>
        <fullName evidence="1">Surface-adhesin protein E-like domain-containing protein</fullName>
    </recommendedName>
</protein>